<dbReference type="Proteomes" id="UP000008177">
    <property type="component" value="Unplaced contigs"/>
</dbReference>
<dbReference type="HOGENOM" id="CLU_3142833_0_0_1"/>
<evidence type="ECO:0000313" key="1">
    <source>
        <dbReference type="EMBL" id="CCD44287.1"/>
    </source>
</evidence>
<organism evidence="1 2">
    <name type="scientific">Botryotinia fuckeliana (strain T4)</name>
    <name type="common">Noble rot fungus</name>
    <name type="synonym">Botrytis cinerea</name>
    <dbReference type="NCBI Taxonomy" id="999810"/>
    <lineage>
        <taxon>Eukaryota</taxon>
        <taxon>Fungi</taxon>
        <taxon>Dikarya</taxon>
        <taxon>Ascomycota</taxon>
        <taxon>Pezizomycotina</taxon>
        <taxon>Leotiomycetes</taxon>
        <taxon>Helotiales</taxon>
        <taxon>Sclerotiniaceae</taxon>
        <taxon>Botrytis</taxon>
    </lineage>
</organism>
<sequence>MLCVVLVYAKCHIRIPNAETPSPPPVRPVLELVVSLCKSWEESADEEVC</sequence>
<evidence type="ECO:0000313" key="2">
    <source>
        <dbReference type="Proteomes" id="UP000008177"/>
    </source>
</evidence>
<dbReference type="AlphaFoldDB" id="G2XUW7"/>
<proteinExistence type="predicted"/>
<dbReference type="EMBL" id="FQ790270">
    <property type="protein sequence ID" value="CCD44287.1"/>
    <property type="molecule type" value="Genomic_DNA"/>
</dbReference>
<protein>
    <submittedName>
        <fullName evidence="1">Uncharacterized protein</fullName>
    </submittedName>
</protein>
<accession>G2XUW7</accession>
<gene>
    <name evidence="1" type="ORF">BofuT4_P058670.1</name>
</gene>
<name>G2XUW7_BOTF4</name>
<reference evidence="2" key="1">
    <citation type="journal article" date="2011" name="PLoS Genet.">
        <title>Genomic analysis of the necrotrophic fungal pathogens Sclerotinia sclerotiorum and Botrytis cinerea.</title>
        <authorList>
            <person name="Amselem J."/>
            <person name="Cuomo C.A."/>
            <person name="van Kan J.A."/>
            <person name="Viaud M."/>
            <person name="Benito E.P."/>
            <person name="Couloux A."/>
            <person name="Coutinho P.M."/>
            <person name="de Vries R.P."/>
            <person name="Dyer P.S."/>
            <person name="Fillinger S."/>
            <person name="Fournier E."/>
            <person name="Gout L."/>
            <person name="Hahn M."/>
            <person name="Kohn L."/>
            <person name="Lapalu N."/>
            <person name="Plummer K.M."/>
            <person name="Pradier J.M."/>
            <person name="Quevillon E."/>
            <person name="Sharon A."/>
            <person name="Simon A."/>
            <person name="ten Have A."/>
            <person name="Tudzynski B."/>
            <person name="Tudzynski P."/>
            <person name="Wincker P."/>
            <person name="Andrew M."/>
            <person name="Anthouard V."/>
            <person name="Beever R.E."/>
            <person name="Beffa R."/>
            <person name="Benoit I."/>
            <person name="Bouzid O."/>
            <person name="Brault B."/>
            <person name="Chen Z."/>
            <person name="Choquer M."/>
            <person name="Collemare J."/>
            <person name="Cotton P."/>
            <person name="Danchin E.G."/>
            <person name="Da Silva C."/>
            <person name="Gautier A."/>
            <person name="Giraud C."/>
            <person name="Giraud T."/>
            <person name="Gonzalez C."/>
            <person name="Grossetete S."/>
            <person name="Guldener U."/>
            <person name="Henrissat B."/>
            <person name="Howlett B.J."/>
            <person name="Kodira C."/>
            <person name="Kretschmer M."/>
            <person name="Lappartient A."/>
            <person name="Leroch M."/>
            <person name="Levis C."/>
            <person name="Mauceli E."/>
            <person name="Neuveglise C."/>
            <person name="Oeser B."/>
            <person name="Pearson M."/>
            <person name="Poulain J."/>
            <person name="Poussereau N."/>
            <person name="Quesneville H."/>
            <person name="Rascle C."/>
            <person name="Schumacher J."/>
            <person name="Segurens B."/>
            <person name="Sexton A."/>
            <person name="Silva E."/>
            <person name="Sirven C."/>
            <person name="Soanes D.M."/>
            <person name="Talbot N.J."/>
            <person name="Templeton M."/>
            <person name="Yandava C."/>
            <person name="Yarden O."/>
            <person name="Zeng Q."/>
            <person name="Rollins J.A."/>
            <person name="Lebrun M.H."/>
            <person name="Dickman M."/>
        </authorList>
    </citation>
    <scope>NUCLEOTIDE SEQUENCE [LARGE SCALE GENOMIC DNA]</scope>
    <source>
        <strain evidence="2">T4</strain>
    </source>
</reference>
<dbReference type="InParanoid" id="G2XUW7"/>